<sequence>MTNDTVTHSMSASLCHYYLGVIQLASNLNNPSSVCASSHQKNSLYLIKQPELKPKYKKQNRYSHRITYTF</sequence>
<dbReference type="EMBL" id="BJXK01000003">
    <property type="protein sequence ID" value="GEM78741.1"/>
    <property type="molecule type" value="Genomic_DNA"/>
</dbReference>
<evidence type="ECO:0000313" key="1">
    <source>
        <dbReference type="EMBL" id="GEM78741.1"/>
    </source>
</evidence>
<name>A0A511QN46_9VIBR</name>
<dbReference type="Proteomes" id="UP000321113">
    <property type="component" value="Unassembled WGS sequence"/>
</dbReference>
<comment type="caution">
    <text evidence="1">The sequence shown here is derived from an EMBL/GenBank/DDBJ whole genome shotgun (WGS) entry which is preliminary data.</text>
</comment>
<proteinExistence type="predicted"/>
<evidence type="ECO:0000313" key="2">
    <source>
        <dbReference type="Proteomes" id="UP000321113"/>
    </source>
</evidence>
<protein>
    <submittedName>
        <fullName evidence="1">Uncharacterized protein</fullName>
    </submittedName>
</protein>
<keyword evidence="2" id="KW-1185">Reference proteome</keyword>
<organism evidence="1 2">
    <name type="scientific">Vibrio superstes NBRC 103154</name>
    <dbReference type="NCBI Taxonomy" id="1219062"/>
    <lineage>
        <taxon>Bacteria</taxon>
        <taxon>Pseudomonadati</taxon>
        <taxon>Pseudomonadota</taxon>
        <taxon>Gammaproteobacteria</taxon>
        <taxon>Vibrionales</taxon>
        <taxon>Vibrionaceae</taxon>
        <taxon>Vibrio</taxon>
    </lineage>
</organism>
<accession>A0A511QN46</accession>
<reference evidence="1 2" key="1">
    <citation type="submission" date="2019-07" db="EMBL/GenBank/DDBJ databases">
        <title>Whole genome shotgun sequence of Vibrio superstes NBRC 103154.</title>
        <authorList>
            <person name="Hosoyama A."/>
            <person name="Uohara A."/>
            <person name="Ohji S."/>
            <person name="Ichikawa N."/>
        </authorList>
    </citation>
    <scope>NUCLEOTIDE SEQUENCE [LARGE SCALE GENOMIC DNA]</scope>
    <source>
        <strain evidence="1 2">NBRC 103154</strain>
    </source>
</reference>
<dbReference type="AlphaFoldDB" id="A0A511QN46"/>
<gene>
    <name evidence="1" type="ORF">VSU01S_09860</name>
</gene>